<reference evidence="2" key="3">
    <citation type="submission" date="2025-09" db="UniProtKB">
        <authorList>
            <consortium name="Ensembl"/>
        </authorList>
    </citation>
    <scope>IDENTIFICATION</scope>
</reference>
<evidence type="ECO:0000313" key="3">
    <source>
        <dbReference type="Proteomes" id="UP000694382"/>
    </source>
</evidence>
<feature type="compositionally biased region" description="Pro residues" evidence="1">
    <location>
        <begin position="35"/>
        <end position="46"/>
    </location>
</feature>
<evidence type="ECO:0000313" key="2">
    <source>
        <dbReference type="Ensembl" id="ENSCPVP00000024605.1"/>
    </source>
</evidence>
<dbReference type="Ensembl" id="ENSCPVT00000026512.1">
    <property type="protein sequence ID" value="ENSCPVP00000024605.1"/>
    <property type="gene ID" value="ENSCPVG00000017998.1"/>
</dbReference>
<evidence type="ECO:0000256" key="1">
    <source>
        <dbReference type="SAM" id="MobiDB-lite"/>
    </source>
</evidence>
<feature type="region of interest" description="Disordered" evidence="1">
    <location>
        <begin position="125"/>
        <end position="149"/>
    </location>
</feature>
<accession>A0A8U8BBM6</accession>
<keyword evidence="3" id="KW-1185">Reference proteome</keyword>
<dbReference type="AlphaFoldDB" id="A0A8U8BBM6"/>
<dbReference type="Proteomes" id="UP000694382">
    <property type="component" value="Chromosome 6"/>
</dbReference>
<sequence>QESLRFSMNRGKKTQHFKSPWPVSRHPSSGTIPVPRAPSAPSPHPGAQPAHTLPTIGMAPGIRQRSRLSARGIPHTRKMPAAEGRRICPSTGRLRPGPAHGARRGEHPLITSSLLLFYPPRSAEPKARRCTGQEKAPSEGGLRFPIKAL</sequence>
<feature type="region of interest" description="Disordered" evidence="1">
    <location>
        <begin position="1"/>
        <end position="107"/>
    </location>
</feature>
<feature type="compositionally biased region" description="Basic residues" evidence="1">
    <location>
        <begin position="64"/>
        <end position="78"/>
    </location>
</feature>
<protein>
    <submittedName>
        <fullName evidence="2">Uncharacterized protein</fullName>
    </submittedName>
</protein>
<name>A0A8U8BBM6_GEOPR</name>
<proteinExistence type="predicted"/>
<organism evidence="2 3">
    <name type="scientific">Geospiza parvula</name>
    <name type="common">Small tree-finch</name>
    <name type="synonym">Camarhynchus parvulus</name>
    <dbReference type="NCBI Taxonomy" id="87175"/>
    <lineage>
        <taxon>Eukaryota</taxon>
        <taxon>Metazoa</taxon>
        <taxon>Chordata</taxon>
        <taxon>Craniata</taxon>
        <taxon>Vertebrata</taxon>
        <taxon>Euteleostomi</taxon>
        <taxon>Archelosauria</taxon>
        <taxon>Archosauria</taxon>
        <taxon>Dinosauria</taxon>
        <taxon>Saurischia</taxon>
        <taxon>Theropoda</taxon>
        <taxon>Coelurosauria</taxon>
        <taxon>Aves</taxon>
        <taxon>Neognathae</taxon>
        <taxon>Neoaves</taxon>
        <taxon>Telluraves</taxon>
        <taxon>Australaves</taxon>
        <taxon>Passeriformes</taxon>
        <taxon>Thraupidae</taxon>
        <taxon>Camarhynchus</taxon>
    </lineage>
</organism>
<reference evidence="2" key="1">
    <citation type="submission" date="2020-02" db="EMBL/GenBank/DDBJ databases">
        <authorList>
            <person name="Enbody D E."/>
            <person name="Pettersson E M."/>
        </authorList>
    </citation>
    <scope>NUCLEOTIDE SEQUENCE [LARGE SCALE GENOMIC DNA]</scope>
</reference>
<reference evidence="2" key="2">
    <citation type="submission" date="2025-08" db="UniProtKB">
        <authorList>
            <consortium name="Ensembl"/>
        </authorList>
    </citation>
    <scope>IDENTIFICATION</scope>
</reference>